<accession>A0ABW4Y6J2</accession>
<dbReference type="RefSeq" id="WP_386024420.1">
    <property type="nucleotide sequence ID" value="NZ_JBHUHX010000010.1"/>
</dbReference>
<dbReference type="EMBL" id="JBHUHX010000010">
    <property type="protein sequence ID" value="MFD2111320.1"/>
    <property type="molecule type" value="Genomic_DNA"/>
</dbReference>
<organism evidence="2 3">
    <name type="scientific">Thiorhodococcus fuscus</name>
    <dbReference type="NCBI Taxonomy" id="527200"/>
    <lineage>
        <taxon>Bacteria</taxon>
        <taxon>Pseudomonadati</taxon>
        <taxon>Pseudomonadota</taxon>
        <taxon>Gammaproteobacteria</taxon>
        <taxon>Chromatiales</taxon>
        <taxon>Chromatiaceae</taxon>
        <taxon>Thiorhodococcus</taxon>
    </lineage>
</organism>
<reference evidence="3" key="1">
    <citation type="journal article" date="2019" name="Int. J. Syst. Evol. Microbiol.">
        <title>The Global Catalogue of Microorganisms (GCM) 10K type strain sequencing project: providing services to taxonomists for standard genome sequencing and annotation.</title>
        <authorList>
            <consortium name="The Broad Institute Genomics Platform"/>
            <consortium name="The Broad Institute Genome Sequencing Center for Infectious Disease"/>
            <person name="Wu L."/>
            <person name="Ma J."/>
        </authorList>
    </citation>
    <scope>NUCLEOTIDE SEQUENCE [LARGE SCALE GENOMIC DNA]</scope>
    <source>
        <strain evidence="3">KACC 12597</strain>
    </source>
</reference>
<feature type="transmembrane region" description="Helical" evidence="1">
    <location>
        <begin position="47"/>
        <end position="66"/>
    </location>
</feature>
<keyword evidence="1" id="KW-1133">Transmembrane helix</keyword>
<keyword evidence="1" id="KW-0812">Transmembrane</keyword>
<gene>
    <name evidence="2" type="ORF">ACFSJC_05645</name>
</gene>
<evidence type="ECO:0000313" key="3">
    <source>
        <dbReference type="Proteomes" id="UP001597337"/>
    </source>
</evidence>
<keyword evidence="3" id="KW-1185">Reference proteome</keyword>
<protein>
    <submittedName>
        <fullName evidence="2">Uncharacterized protein</fullName>
    </submittedName>
</protein>
<evidence type="ECO:0000313" key="2">
    <source>
        <dbReference type="EMBL" id="MFD2111320.1"/>
    </source>
</evidence>
<proteinExistence type="predicted"/>
<comment type="caution">
    <text evidence="2">The sequence shown here is derived from an EMBL/GenBank/DDBJ whole genome shotgun (WGS) entry which is preliminary data.</text>
</comment>
<sequence>MGWQHKSGHVSDTVHNPFLSGLQKLLFIVAVIAGLFAYGSYQKGDGGSTLVSGAIAFFAFVLAANIKHTRKNTREYR</sequence>
<evidence type="ECO:0000256" key="1">
    <source>
        <dbReference type="SAM" id="Phobius"/>
    </source>
</evidence>
<dbReference type="Proteomes" id="UP001597337">
    <property type="component" value="Unassembled WGS sequence"/>
</dbReference>
<feature type="transmembrane region" description="Helical" evidence="1">
    <location>
        <begin position="21"/>
        <end position="41"/>
    </location>
</feature>
<keyword evidence="1" id="KW-0472">Membrane</keyword>
<name>A0ABW4Y6J2_9GAMM</name>